<reference evidence="1" key="1">
    <citation type="submission" date="2022-06" db="EMBL/GenBank/DDBJ databases">
        <title>Aeoliella straminimaris, a novel planctomycete from sediments.</title>
        <authorList>
            <person name="Vitorino I.R."/>
            <person name="Lage O.M."/>
        </authorList>
    </citation>
    <scope>NUCLEOTIDE SEQUENCE</scope>
    <source>
        <strain evidence="1">ICT_H6.2</strain>
    </source>
</reference>
<organism evidence="1 2">
    <name type="scientific">Aeoliella straminimaris</name>
    <dbReference type="NCBI Taxonomy" id="2954799"/>
    <lineage>
        <taxon>Bacteria</taxon>
        <taxon>Pseudomonadati</taxon>
        <taxon>Planctomycetota</taxon>
        <taxon>Planctomycetia</taxon>
        <taxon>Pirellulales</taxon>
        <taxon>Lacipirellulaceae</taxon>
        <taxon>Aeoliella</taxon>
    </lineage>
</organism>
<proteinExistence type="predicted"/>
<dbReference type="AlphaFoldDB" id="A0A9X2JH34"/>
<evidence type="ECO:0000313" key="2">
    <source>
        <dbReference type="Proteomes" id="UP001155241"/>
    </source>
</evidence>
<dbReference type="RefSeq" id="WP_252853500.1">
    <property type="nucleotide sequence ID" value="NZ_JAMXLR010000055.1"/>
</dbReference>
<protein>
    <submittedName>
        <fullName evidence="1">Uncharacterized protein</fullName>
    </submittedName>
</protein>
<keyword evidence="2" id="KW-1185">Reference proteome</keyword>
<comment type="caution">
    <text evidence="1">The sequence shown here is derived from an EMBL/GenBank/DDBJ whole genome shotgun (WGS) entry which is preliminary data.</text>
</comment>
<evidence type="ECO:0000313" key="1">
    <source>
        <dbReference type="EMBL" id="MCO6045386.1"/>
    </source>
</evidence>
<accession>A0A9X2JH34</accession>
<dbReference type="Proteomes" id="UP001155241">
    <property type="component" value="Unassembled WGS sequence"/>
</dbReference>
<gene>
    <name evidence="1" type="ORF">NG895_15865</name>
</gene>
<dbReference type="EMBL" id="JAMXLR010000055">
    <property type="protein sequence ID" value="MCO6045386.1"/>
    <property type="molecule type" value="Genomic_DNA"/>
</dbReference>
<sequence>MTNWQRPQWRKLPIPLRNIDAVYGRDSYDNAGDDLIYFLRSVSEYPNKYRYRFAIDITHTDSWYHVMEFEIEGMSDGAYERLVEKVVAAGLFDSAKT</sequence>
<name>A0A9X2JH34_9BACT</name>